<feature type="region of interest" description="Disordered" evidence="1">
    <location>
        <begin position="85"/>
        <end position="115"/>
    </location>
</feature>
<dbReference type="EMBL" id="CAJGYO010000002">
    <property type="protein sequence ID" value="CAD6209360.1"/>
    <property type="molecule type" value="Genomic_DNA"/>
</dbReference>
<name>A0A811MG06_9POAL</name>
<evidence type="ECO:0000313" key="2">
    <source>
        <dbReference type="EMBL" id="CAD6209360.1"/>
    </source>
</evidence>
<organism evidence="2 3">
    <name type="scientific">Miscanthus lutarioriparius</name>
    <dbReference type="NCBI Taxonomy" id="422564"/>
    <lineage>
        <taxon>Eukaryota</taxon>
        <taxon>Viridiplantae</taxon>
        <taxon>Streptophyta</taxon>
        <taxon>Embryophyta</taxon>
        <taxon>Tracheophyta</taxon>
        <taxon>Spermatophyta</taxon>
        <taxon>Magnoliopsida</taxon>
        <taxon>Liliopsida</taxon>
        <taxon>Poales</taxon>
        <taxon>Poaceae</taxon>
        <taxon>PACMAD clade</taxon>
        <taxon>Panicoideae</taxon>
        <taxon>Andropogonodae</taxon>
        <taxon>Andropogoneae</taxon>
        <taxon>Saccharinae</taxon>
        <taxon>Miscanthus</taxon>
    </lineage>
</organism>
<protein>
    <submittedName>
        <fullName evidence="2">Uncharacterized protein</fullName>
    </submittedName>
</protein>
<comment type="caution">
    <text evidence="2">The sequence shown here is derived from an EMBL/GenBank/DDBJ whole genome shotgun (WGS) entry which is preliminary data.</text>
</comment>
<reference evidence="2" key="1">
    <citation type="submission" date="2020-10" db="EMBL/GenBank/DDBJ databases">
        <authorList>
            <person name="Han B."/>
            <person name="Lu T."/>
            <person name="Zhao Q."/>
            <person name="Huang X."/>
            <person name="Zhao Y."/>
        </authorList>
    </citation>
    <scope>NUCLEOTIDE SEQUENCE</scope>
</reference>
<proteinExistence type="predicted"/>
<gene>
    <name evidence="2" type="ORF">NCGR_LOCUS5567</name>
</gene>
<accession>A0A811MG06</accession>
<evidence type="ECO:0000313" key="3">
    <source>
        <dbReference type="Proteomes" id="UP000604825"/>
    </source>
</evidence>
<dbReference type="Proteomes" id="UP000604825">
    <property type="component" value="Unassembled WGS sequence"/>
</dbReference>
<dbReference type="AlphaFoldDB" id="A0A811MG06"/>
<sequence length="179" mass="19148">MAAAVAPLAAGTAHRGTVCHSPEYLMLSAMRGLHTDLFLNNGLLLCWATEVAGKPYQRVSTRQRQELTGDTDTVLSGCFAYTSPATSTLTPPSQYTSPPTSTSTPPSQAASPERTTSILTGIRTWSAASICYLDFNTTVTGGLEYFDTALTGDVDFFDSLKDFDTTLTGDLDFNITLTL</sequence>
<evidence type="ECO:0000256" key="1">
    <source>
        <dbReference type="SAM" id="MobiDB-lite"/>
    </source>
</evidence>
<keyword evidence="3" id="KW-1185">Reference proteome</keyword>
<feature type="compositionally biased region" description="Low complexity" evidence="1">
    <location>
        <begin position="85"/>
        <end position="112"/>
    </location>
</feature>